<evidence type="ECO:0000256" key="4">
    <source>
        <dbReference type="ARBA" id="ARBA00022840"/>
    </source>
</evidence>
<keyword evidence="2" id="KW-0813">Transport</keyword>
<dbReference type="Pfam" id="PF00005">
    <property type="entry name" value="ABC_tran"/>
    <property type="match status" value="1"/>
</dbReference>
<keyword evidence="3" id="KW-0547">Nucleotide-binding</keyword>
<proteinExistence type="inferred from homology"/>
<dbReference type="InterPro" id="IPR050319">
    <property type="entry name" value="ABC_transp_ATP-bind"/>
</dbReference>
<keyword evidence="4 6" id="KW-0067">ATP-binding</keyword>
<dbReference type="GO" id="GO:0016887">
    <property type="term" value="F:ATP hydrolysis activity"/>
    <property type="evidence" value="ECO:0007669"/>
    <property type="project" value="InterPro"/>
</dbReference>
<dbReference type="GO" id="GO:0015833">
    <property type="term" value="P:peptide transport"/>
    <property type="evidence" value="ECO:0007669"/>
    <property type="project" value="InterPro"/>
</dbReference>
<dbReference type="Pfam" id="PF08352">
    <property type="entry name" value="oligo_HPY"/>
    <property type="match status" value="1"/>
</dbReference>
<dbReference type="InterPro" id="IPR003593">
    <property type="entry name" value="AAA+_ATPase"/>
</dbReference>
<dbReference type="InterPro" id="IPR017871">
    <property type="entry name" value="ABC_transporter-like_CS"/>
</dbReference>
<dbReference type="NCBIfam" id="TIGR01727">
    <property type="entry name" value="oligo_HPY"/>
    <property type="match status" value="1"/>
</dbReference>
<dbReference type="InterPro" id="IPR013563">
    <property type="entry name" value="Oligopep_ABC_C"/>
</dbReference>
<feature type="domain" description="ABC transporter" evidence="5">
    <location>
        <begin position="6"/>
        <end position="258"/>
    </location>
</feature>
<gene>
    <name evidence="6" type="ORF">B9Q01_05155</name>
</gene>
<evidence type="ECO:0000313" key="6">
    <source>
        <dbReference type="EMBL" id="PSN83314.1"/>
    </source>
</evidence>
<accession>A0A2R6AA72</accession>
<evidence type="ECO:0000256" key="1">
    <source>
        <dbReference type="ARBA" id="ARBA00005417"/>
    </source>
</evidence>
<dbReference type="InterPro" id="IPR003439">
    <property type="entry name" value="ABC_transporter-like_ATP-bd"/>
</dbReference>
<comment type="similarity">
    <text evidence="1">Belongs to the ABC transporter superfamily.</text>
</comment>
<dbReference type="Proteomes" id="UP000240880">
    <property type="component" value="Unassembled WGS sequence"/>
</dbReference>
<dbReference type="PANTHER" id="PTHR43776:SF7">
    <property type="entry name" value="D,D-DIPEPTIDE TRANSPORT ATP-BINDING PROTEIN DDPF-RELATED"/>
    <property type="match status" value="1"/>
</dbReference>
<dbReference type="AlphaFoldDB" id="A0A2R6AA72"/>
<evidence type="ECO:0000256" key="2">
    <source>
        <dbReference type="ARBA" id="ARBA00022448"/>
    </source>
</evidence>
<comment type="caution">
    <text evidence="6">The sequence shown here is derived from an EMBL/GenBank/DDBJ whole genome shotgun (WGS) entry which is preliminary data.</text>
</comment>
<reference evidence="6 7" key="1">
    <citation type="submission" date="2017-04" db="EMBL/GenBank/DDBJ databases">
        <title>Novel microbial lineages endemic to geothermal iron-oxide mats fill important gaps in the evolutionary history of Archaea.</title>
        <authorList>
            <person name="Jay Z.J."/>
            <person name="Beam J.P."/>
            <person name="Dlakic M."/>
            <person name="Rusch D.B."/>
            <person name="Kozubal M.A."/>
            <person name="Inskeep W.P."/>
        </authorList>
    </citation>
    <scope>NUCLEOTIDE SEQUENCE [LARGE SCALE GENOMIC DNA]</scope>
    <source>
        <strain evidence="6">OSP_D</strain>
    </source>
</reference>
<dbReference type="FunFam" id="3.40.50.300:FF:000016">
    <property type="entry name" value="Oligopeptide ABC transporter ATP-binding component"/>
    <property type="match status" value="1"/>
</dbReference>
<sequence length="325" mass="36601">MGEVLVEAKDLKKHFEVRRSPLDVILRRKSYIKAVDGIDLKIEKKQIVALVGESGSGKTTTGRLLIMLEKPTSGEIWFDGKRIDSASPKELRALRPRMQMIYQDPYGSLNPKLTVYQSVCEPLIVNKREHSKELVMEMLALAGLRPPERFLERYPYQLSGGQRQRVAIARAMILKPEFVVADEPVSMLDVSLRAEILGVLRQFNERLGVSFLLITHDLAVASQLAERIAVMYLGKIVEEGATRDVLSSPLHPYTQALVSVVPRIGEEKRKKLILQGEIPSARNIPSGCRFHPRCPYKKEVCARVEPELRRLNGVKVACHFAGELS</sequence>
<dbReference type="InterPro" id="IPR027417">
    <property type="entry name" value="P-loop_NTPase"/>
</dbReference>
<name>A0A2R6AA72_9ARCH</name>
<dbReference type="PANTHER" id="PTHR43776">
    <property type="entry name" value="TRANSPORT ATP-BINDING PROTEIN"/>
    <property type="match status" value="1"/>
</dbReference>
<dbReference type="CDD" id="cd03257">
    <property type="entry name" value="ABC_NikE_OppD_transporters"/>
    <property type="match status" value="1"/>
</dbReference>
<evidence type="ECO:0000313" key="7">
    <source>
        <dbReference type="Proteomes" id="UP000240880"/>
    </source>
</evidence>
<evidence type="ECO:0000259" key="5">
    <source>
        <dbReference type="PROSITE" id="PS50893"/>
    </source>
</evidence>
<organism evidence="6 7">
    <name type="scientific">Candidatus Marsarchaeota G1 archaeon OSP_D</name>
    <dbReference type="NCBI Taxonomy" id="1978155"/>
    <lineage>
        <taxon>Archaea</taxon>
        <taxon>Candidatus Marsarchaeota</taxon>
        <taxon>Candidatus Marsarchaeota group 1</taxon>
    </lineage>
</organism>
<dbReference type="Gene3D" id="3.40.50.300">
    <property type="entry name" value="P-loop containing nucleotide triphosphate hydrolases"/>
    <property type="match status" value="1"/>
</dbReference>
<dbReference type="SUPFAM" id="SSF52540">
    <property type="entry name" value="P-loop containing nucleoside triphosphate hydrolases"/>
    <property type="match status" value="1"/>
</dbReference>
<dbReference type="PROSITE" id="PS00211">
    <property type="entry name" value="ABC_TRANSPORTER_1"/>
    <property type="match status" value="1"/>
</dbReference>
<protein>
    <submittedName>
        <fullName evidence="6">Oligopeptide ABC transporter ATP-binding protein</fullName>
    </submittedName>
</protein>
<evidence type="ECO:0000256" key="3">
    <source>
        <dbReference type="ARBA" id="ARBA00022741"/>
    </source>
</evidence>
<dbReference type="GO" id="GO:0055085">
    <property type="term" value="P:transmembrane transport"/>
    <property type="evidence" value="ECO:0007669"/>
    <property type="project" value="UniProtKB-ARBA"/>
</dbReference>
<dbReference type="GO" id="GO:0005524">
    <property type="term" value="F:ATP binding"/>
    <property type="evidence" value="ECO:0007669"/>
    <property type="project" value="UniProtKB-KW"/>
</dbReference>
<dbReference type="PROSITE" id="PS50893">
    <property type="entry name" value="ABC_TRANSPORTER_2"/>
    <property type="match status" value="1"/>
</dbReference>
<dbReference type="EMBL" id="NEXC01000028">
    <property type="protein sequence ID" value="PSN83314.1"/>
    <property type="molecule type" value="Genomic_DNA"/>
</dbReference>
<dbReference type="SMART" id="SM00382">
    <property type="entry name" value="AAA"/>
    <property type="match status" value="1"/>
</dbReference>